<dbReference type="EMBL" id="MIGC01005874">
    <property type="protein sequence ID" value="PHJ16501.1"/>
    <property type="molecule type" value="Genomic_DNA"/>
</dbReference>
<comment type="caution">
    <text evidence="2">The sequence shown here is derived from an EMBL/GenBank/DDBJ whole genome shotgun (WGS) entry which is preliminary data.</text>
</comment>
<reference evidence="2 3" key="1">
    <citation type="journal article" date="2017" name="Int. J. Parasitol.">
        <title>The genome of the protozoan parasite Cystoisospora suis and a reverse vaccinology approach to identify vaccine candidates.</title>
        <authorList>
            <person name="Palmieri N."/>
            <person name="Shrestha A."/>
            <person name="Ruttkowski B."/>
            <person name="Beck T."/>
            <person name="Vogl C."/>
            <person name="Tomley F."/>
            <person name="Blake D.P."/>
            <person name="Joachim A."/>
        </authorList>
    </citation>
    <scope>NUCLEOTIDE SEQUENCE [LARGE SCALE GENOMIC DNA]</scope>
    <source>
        <strain evidence="2 3">Wien I</strain>
    </source>
</reference>
<dbReference type="RefSeq" id="XP_067918230.1">
    <property type="nucleotide sequence ID" value="XM_068069796.1"/>
</dbReference>
<feature type="region of interest" description="Disordered" evidence="1">
    <location>
        <begin position="420"/>
        <end position="439"/>
    </location>
</feature>
<feature type="compositionally biased region" description="Polar residues" evidence="1">
    <location>
        <begin position="578"/>
        <end position="589"/>
    </location>
</feature>
<name>A0A2C6JFX8_9APIC</name>
<evidence type="ECO:0000313" key="2">
    <source>
        <dbReference type="EMBL" id="PHJ16501.1"/>
    </source>
</evidence>
<protein>
    <submittedName>
        <fullName evidence="2">Uncharacterized protein</fullName>
    </submittedName>
</protein>
<dbReference type="GeneID" id="94433007"/>
<feature type="region of interest" description="Disordered" evidence="1">
    <location>
        <begin position="493"/>
        <end position="524"/>
    </location>
</feature>
<feature type="region of interest" description="Disordered" evidence="1">
    <location>
        <begin position="542"/>
        <end position="589"/>
    </location>
</feature>
<accession>A0A2C6JFX8</accession>
<dbReference type="Proteomes" id="UP000221165">
    <property type="component" value="Unassembled WGS sequence"/>
</dbReference>
<evidence type="ECO:0000313" key="3">
    <source>
        <dbReference type="Proteomes" id="UP000221165"/>
    </source>
</evidence>
<gene>
    <name evidence="2" type="ORF">CSUI_009685</name>
</gene>
<dbReference type="AlphaFoldDB" id="A0A2C6JFX8"/>
<dbReference type="OrthoDB" id="10314525at2759"/>
<organism evidence="2 3">
    <name type="scientific">Cystoisospora suis</name>
    <dbReference type="NCBI Taxonomy" id="483139"/>
    <lineage>
        <taxon>Eukaryota</taxon>
        <taxon>Sar</taxon>
        <taxon>Alveolata</taxon>
        <taxon>Apicomplexa</taxon>
        <taxon>Conoidasida</taxon>
        <taxon>Coccidia</taxon>
        <taxon>Eucoccidiorida</taxon>
        <taxon>Eimeriorina</taxon>
        <taxon>Sarcocystidae</taxon>
        <taxon>Cystoisospora</taxon>
    </lineage>
</organism>
<dbReference type="VEuPathDB" id="ToxoDB:CSUI_009685"/>
<keyword evidence="3" id="KW-1185">Reference proteome</keyword>
<sequence length="589" mass="62914">MGNHPGGGPGPLALASASHGLPPPLISGIHSRDDAQNQPVALSLASFVASQSYLSLASGVASRTGGERLDAVLLEQVDRRQFLLFLKSFDLKSRVQRMLAEKKQRKESQFLEEGRRELGNTLSKEGQQIKKPRAHVIVCTDSGHLGRWCPACEKRSMEVNILKQDEKLFQKEFERLEGLLKTAIFSSSNLRTIYRNFESFTRNAANPAASPYPRRDSCEKDLFCPTCEQLEAACVKLHSAAALACYKVEGLCIFVDVHRDKIVEAVQKVAENKRQSSAKSALDLGSCRTSRAGSVSTDASYLSNTSVSVSGVCVPLDWTGCSSPSSLASFSSSLRKDPVPGFTTSVPSSSASSSFFASAPPPLSSALAMPCIPVSSPFTPLGSPSSGVVTTSNCSANIGAPSPRERIRAPRAVTSQLISSTACLPSSPSSPRATPHASPISRRLPALVSPRRAFPLSSPSLYTLFSSSAKPHPPLLASCSPFSLPPSATSSASRLVSRLTPDGPLHSPLRPPVSKRTPPSSTASTAVFSRFKCVRPKKLLWSTSTTTKSADGPHSTHPQPMRTVIQQRRVELPHQVPPSHSGTNEGSLV</sequence>
<proteinExistence type="predicted"/>
<evidence type="ECO:0000256" key="1">
    <source>
        <dbReference type="SAM" id="MobiDB-lite"/>
    </source>
</evidence>